<name>A0A6A5V055_9PLEO</name>
<feature type="compositionally biased region" description="Basic and acidic residues" evidence="1">
    <location>
        <begin position="1"/>
        <end position="12"/>
    </location>
</feature>
<protein>
    <submittedName>
        <fullName evidence="2">Uncharacterized protein</fullName>
    </submittedName>
</protein>
<evidence type="ECO:0000256" key="1">
    <source>
        <dbReference type="SAM" id="MobiDB-lite"/>
    </source>
</evidence>
<feature type="compositionally biased region" description="Basic residues" evidence="1">
    <location>
        <begin position="54"/>
        <end position="73"/>
    </location>
</feature>
<feature type="region of interest" description="Disordered" evidence="1">
    <location>
        <begin position="1"/>
        <end position="24"/>
    </location>
</feature>
<evidence type="ECO:0000313" key="3">
    <source>
        <dbReference type="Proteomes" id="UP000800036"/>
    </source>
</evidence>
<feature type="region of interest" description="Disordered" evidence="1">
    <location>
        <begin position="47"/>
        <end position="135"/>
    </location>
</feature>
<gene>
    <name evidence="2" type="ORF">BU23DRAFT_213440</name>
</gene>
<dbReference type="EMBL" id="ML976702">
    <property type="protein sequence ID" value="KAF1970258.1"/>
    <property type="molecule type" value="Genomic_DNA"/>
</dbReference>
<feature type="compositionally biased region" description="Low complexity" evidence="1">
    <location>
        <begin position="92"/>
        <end position="105"/>
    </location>
</feature>
<reference evidence="2" key="1">
    <citation type="journal article" date="2020" name="Stud. Mycol.">
        <title>101 Dothideomycetes genomes: a test case for predicting lifestyles and emergence of pathogens.</title>
        <authorList>
            <person name="Haridas S."/>
            <person name="Albert R."/>
            <person name="Binder M."/>
            <person name="Bloem J."/>
            <person name="Labutti K."/>
            <person name="Salamov A."/>
            <person name="Andreopoulos B."/>
            <person name="Baker S."/>
            <person name="Barry K."/>
            <person name="Bills G."/>
            <person name="Bluhm B."/>
            <person name="Cannon C."/>
            <person name="Castanera R."/>
            <person name="Culley D."/>
            <person name="Daum C."/>
            <person name="Ezra D."/>
            <person name="Gonzalez J."/>
            <person name="Henrissat B."/>
            <person name="Kuo A."/>
            <person name="Liang C."/>
            <person name="Lipzen A."/>
            <person name="Lutzoni F."/>
            <person name="Magnuson J."/>
            <person name="Mondo S."/>
            <person name="Nolan M."/>
            <person name="Ohm R."/>
            <person name="Pangilinan J."/>
            <person name="Park H.-J."/>
            <person name="Ramirez L."/>
            <person name="Alfaro M."/>
            <person name="Sun H."/>
            <person name="Tritt A."/>
            <person name="Yoshinaga Y."/>
            <person name="Zwiers L.-H."/>
            <person name="Turgeon B."/>
            <person name="Goodwin S."/>
            <person name="Spatafora J."/>
            <person name="Crous P."/>
            <person name="Grigoriev I."/>
        </authorList>
    </citation>
    <scope>NUCLEOTIDE SEQUENCE</scope>
    <source>
        <strain evidence="2">CBS 107.79</strain>
    </source>
</reference>
<dbReference type="AlphaFoldDB" id="A0A6A5V055"/>
<dbReference type="Proteomes" id="UP000800036">
    <property type="component" value="Unassembled WGS sequence"/>
</dbReference>
<organism evidence="2 3">
    <name type="scientific">Bimuria novae-zelandiae CBS 107.79</name>
    <dbReference type="NCBI Taxonomy" id="1447943"/>
    <lineage>
        <taxon>Eukaryota</taxon>
        <taxon>Fungi</taxon>
        <taxon>Dikarya</taxon>
        <taxon>Ascomycota</taxon>
        <taxon>Pezizomycotina</taxon>
        <taxon>Dothideomycetes</taxon>
        <taxon>Pleosporomycetidae</taxon>
        <taxon>Pleosporales</taxon>
        <taxon>Massarineae</taxon>
        <taxon>Didymosphaeriaceae</taxon>
        <taxon>Bimuria</taxon>
    </lineage>
</organism>
<sequence>LISNTRTEDPTRHSPSAQSRVTSPCSSYPIALSHYLTRKRVVSPSFSTSLSLPHSHRKLQHRHTIQRLQKSKKHDSISITNPLNKKPPQCTSLPSSSPSSASSLPSPAPSRSETPMPPSPLAAPSPPPTKRSSLSRTSAVASVCCFKTRVRTGRLGGEVGYERRVCVTGLCVNFRRKEPL</sequence>
<proteinExistence type="predicted"/>
<feature type="non-terminal residue" evidence="2">
    <location>
        <position position="1"/>
    </location>
</feature>
<feature type="compositionally biased region" description="Polar residues" evidence="1">
    <location>
        <begin position="13"/>
        <end position="24"/>
    </location>
</feature>
<evidence type="ECO:0000313" key="2">
    <source>
        <dbReference type="EMBL" id="KAF1970258.1"/>
    </source>
</evidence>
<feature type="compositionally biased region" description="Pro residues" evidence="1">
    <location>
        <begin position="115"/>
        <end position="129"/>
    </location>
</feature>
<accession>A0A6A5V055</accession>
<keyword evidence="3" id="KW-1185">Reference proteome</keyword>